<dbReference type="SUPFAM" id="SSF57850">
    <property type="entry name" value="RING/U-box"/>
    <property type="match status" value="1"/>
</dbReference>
<proteinExistence type="predicted"/>
<dbReference type="AlphaFoldDB" id="E3JWC9"/>
<keyword evidence="2" id="KW-1185">Reference proteome</keyword>
<evidence type="ECO:0000313" key="2">
    <source>
        <dbReference type="Proteomes" id="UP000008783"/>
    </source>
</evidence>
<gene>
    <name evidence="1" type="ORF">PGTG_02795</name>
</gene>
<evidence type="ECO:0008006" key="3">
    <source>
        <dbReference type="Google" id="ProtNLM"/>
    </source>
</evidence>
<name>E3JWC9_PUCGT</name>
<dbReference type="Proteomes" id="UP000008783">
    <property type="component" value="Unassembled WGS sequence"/>
</dbReference>
<dbReference type="VEuPathDB" id="FungiDB:PGTG_02795"/>
<reference key="1">
    <citation type="submission" date="2007-01" db="EMBL/GenBank/DDBJ databases">
        <title>The Genome Sequence of Puccinia graminis f. sp. tritici Strain CRL 75-36-700-3.</title>
        <authorList>
            <consortium name="The Broad Institute Genome Sequencing Platform"/>
            <person name="Birren B."/>
            <person name="Lander E."/>
            <person name="Galagan J."/>
            <person name="Nusbaum C."/>
            <person name="Devon K."/>
            <person name="Cuomo C."/>
            <person name="Jaffe D."/>
            <person name="Butler J."/>
            <person name="Alvarez P."/>
            <person name="Gnerre S."/>
            <person name="Grabherr M."/>
            <person name="Mauceli E."/>
            <person name="Brockman W."/>
            <person name="Young S."/>
            <person name="LaButti K."/>
            <person name="Sykes S."/>
            <person name="DeCaprio D."/>
            <person name="Crawford M."/>
            <person name="Koehrsen M."/>
            <person name="Engels R."/>
            <person name="Montgomery P."/>
            <person name="Pearson M."/>
            <person name="Howarth C."/>
            <person name="Larson L."/>
            <person name="White J."/>
            <person name="Zeng Q."/>
            <person name="Kodira C."/>
            <person name="Yandava C."/>
            <person name="Alvarado L."/>
            <person name="O'Leary S."/>
            <person name="Szabo L."/>
            <person name="Dean R."/>
            <person name="Schein J."/>
        </authorList>
    </citation>
    <scope>NUCLEOTIDE SEQUENCE</scope>
    <source>
        <strain>CRL 75-36-700-3</strain>
    </source>
</reference>
<evidence type="ECO:0000313" key="1">
    <source>
        <dbReference type="EMBL" id="EFP76354.1"/>
    </source>
</evidence>
<reference evidence="2" key="2">
    <citation type="journal article" date="2011" name="Proc. Natl. Acad. Sci. U.S.A.">
        <title>Obligate biotrophy features unraveled by the genomic analysis of rust fungi.</title>
        <authorList>
            <person name="Duplessis S."/>
            <person name="Cuomo C.A."/>
            <person name="Lin Y.-C."/>
            <person name="Aerts A."/>
            <person name="Tisserant E."/>
            <person name="Veneault-Fourrey C."/>
            <person name="Joly D.L."/>
            <person name="Hacquard S."/>
            <person name="Amselem J."/>
            <person name="Cantarel B.L."/>
            <person name="Chiu R."/>
            <person name="Coutinho P.M."/>
            <person name="Feau N."/>
            <person name="Field M."/>
            <person name="Frey P."/>
            <person name="Gelhaye E."/>
            <person name="Goldberg J."/>
            <person name="Grabherr M.G."/>
            <person name="Kodira C.D."/>
            <person name="Kohler A."/>
            <person name="Kuees U."/>
            <person name="Lindquist E.A."/>
            <person name="Lucas S.M."/>
            <person name="Mago R."/>
            <person name="Mauceli E."/>
            <person name="Morin E."/>
            <person name="Murat C."/>
            <person name="Pangilinan J.L."/>
            <person name="Park R."/>
            <person name="Pearson M."/>
            <person name="Quesneville H."/>
            <person name="Rouhier N."/>
            <person name="Sakthikumar S."/>
            <person name="Salamov A.A."/>
            <person name="Schmutz J."/>
            <person name="Selles B."/>
            <person name="Shapiro H."/>
            <person name="Tanguay P."/>
            <person name="Tuskan G.A."/>
            <person name="Henrissat B."/>
            <person name="Van de Peer Y."/>
            <person name="Rouze P."/>
            <person name="Ellis J.G."/>
            <person name="Dodds P.N."/>
            <person name="Schein J.E."/>
            <person name="Zhong S."/>
            <person name="Hamelin R.C."/>
            <person name="Grigoriev I.V."/>
            <person name="Szabo L.J."/>
            <person name="Martin F."/>
        </authorList>
    </citation>
    <scope>NUCLEOTIDE SEQUENCE [LARGE SCALE GENOMIC DNA]</scope>
    <source>
        <strain evidence="2">CRL 75-36-700-3 / race SCCL</strain>
    </source>
</reference>
<dbReference type="HOGENOM" id="CLU_124024_0_0_1"/>
<dbReference type="Gene3D" id="3.30.40.10">
    <property type="entry name" value="Zinc/RING finger domain, C3HC4 (zinc finger)"/>
    <property type="match status" value="1"/>
</dbReference>
<sequence>MNEALIEGTFAALYRLPRRRLQLIFLDEFDGLYEIFEELQDDPHCNGLDDDRYQRFLGPVPSHIVRAFVRLDEGELSNEDAFTRDPLETPLIQIYALWRSSIRSLHTFRRATFAFLDSLIVSDATAAAASPDGEALECQICAEDIIQPGQIILQLPCHPTHLFHRECLQLISILCCCSPGLYRPTPALFAGLCLLCFLVSSPPPT</sequence>
<organism evidence="1 2">
    <name type="scientific">Puccinia graminis f. sp. tritici (strain CRL 75-36-700-3 / race SCCL)</name>
    <name type="common">Black stem rust fungus</name>
    <dbReference type="NCBI Taxonomy" id="418459"/>
    <lineage>
        <taxon>Eukaryota</taxon>
        <taxon>Fungi</taxon>
        <taxon>Dikarya</taxon>
        <taxon>Basidiomycota</taxon>
        <taxon>Pucciniomycotina</taxon>
        <taxon>Pucciniomycetes</taxon>
        <taxon>Pucciniales</taxon>
        <taxon>Pucciniaceae</taxon>
        <taxon>Puccinia</taxon>
    </lineage>
</organism>
<accession>E3JWC9</accession>
<dbReference type="InParanoid" id="E3JWC9"/>
<dbReference type="KEGG" id="pgr:PGTG_02795"/>
<dbReference type="EMBL" id="DS178265">
    <property type="protein sequence ID" value="EFP76354.1"/>
    <property type="molecule type" value="Genomic_DNA"/>
</dbReference>
<dbReference type="RefSeq" id="XP_003320773.1">
    <property type="nucleotide sequence ID" value="XM_003320725.1"/>
</dbReference>
<dbReference type="InterPro" id="IPR013083">
    <property type="entry name" value="Znf_RING/FYVE/PHD"/>
</dbReference>
<dbReference type="GeneID" id="10534247"/>
<dbReference type="OrthoDB" id="2509463at2759"/>
<protein>
    <recommendedName>
        <fullName evidence="3">RING-type domain-containing protein</fullName>
    </recommendedName>
</protein>